<accession>A0A420WTG7</accession>
<dbReference type="EMBL" id="RBIN01000009">
    <property type="protein sequence ID" value="RKQ96386.1"/>
    <property type="molecule type" value="Genomic_DNA"/>
</dbReference>
<dbReference type="OrthoDB" id="9933725at2"/>
<comment type="caution">
    <text evidence="2">The sequence shown here is derived from an EMBL/GenBank/DDBJ whole genome shotgun (WGS) entry which is preliminary data.</text>
</comment>
<feature type="signal peptide" evidence="1">
    <location>
        <begin position="1"/>
        <end position="19"/>
    </location>
</feature>
<keyword evidence="3" id="KW-1185">Reference proteome</keyword>
<keyword evidence="1" id="KW-0732">Signal</keyword>
<gene>
    <name evidence="2" type="ORF">C7446_2987</name>
</gene>
<name>A0A420WTG7_9GAMM</name>
<sequence>MKRSLWLLLLSLPATPAPAGDIHELLCTTESGFAERMARDRDARIPLAEELENADEMARRMLRTLEGADEQRYSEADRATLTDRPLAWYSRKYRLVMRLIYTNPEYTGATPGHIAQLYLEQCLAHYRD</sequence>
<protein>
    <recommendedName>
        <fullName evidence="4">Lysozyme inhibitor LprI N-terminal domain-containing protein</fullName>
    </recommendedName>
</protein>
<evidence type="ECO:0000256" key="1">
    <source>
        <dbReference type="SAM" id="SignalP"/>
    </source>
</evidence>
<dbReference type="AlphaFoldDB" id="A0A420WTG7"/>
<dbReference type="RefSeq" id="WP_121173880.1">
    <property type="nucleotide sequence ID" value="NZ_RBIN01000009.1"/>
</dbReference>
<feature type="chain" id="PRO_5019120460" description="Lysozyme inhibitor LprI N-terminal domain-containing protein" evidence="1">
    <location>
        <begin position="20"/>
        <end position="128"/>
    </location>
</feature>
<dbReference type="Proteomes" id="UP000281975">
    <property type="component" value="Unassembled WGS sequence"/>
</dbReference>
<organism evidence="2 3">
    <name type="scientific">Kushneria sinocarnis</name>
    <dbReference type="NCBI Taxonomy" id="595502"/>
    <lineage>
        <taxon>Bacteria</taxon>
        <taxon>Pseudomonadati</taxon>
        <taxon>Pseudomonadota</taxon>
        <taxon>Gammaproteobacteria</taxon>
        <taxon>Oceanospirillales</taxon>
        <taxon>Halomonadaceae</taxon>
        <taxon>Kushneria</taxon>
    </lineage>
</organism>
<evidence type="ECO:0008006" key="4">
    <source>
        <dbReference type="Google" id="ProtNLM"/>
    </source>
</evidence>
<reference evidence="2 3" key="1">
    <citation type="submission" date="2018-10" db="EMBL/GenBank/DDBJ databases">
        <title>Genomic Encyclopedia of Type Strains, Phase IV (KMG-IV): sequencing the most valuable type-strain genomes for metagenomic binning, comparative biology and taxonomic classification.</title>
        <authorList>
            <person name="Goeker M."/>
        </authorList>
    </citation>
    <scope>NUCLEOTIDE SEQUENCE [LARGE SCALE GENOMIC DNA]</scope>
    <source>
        <strain evidence="2 3">DSM 23229</strain>
    </source>
</reference>
<evidence type="ECO:0000313" key="2">
    <source>
        <dbReference type="EMBL" id="RKQ96386.1"/>
    </source>
</evidence>
<evidence type="ECO:0000313" key="3">
    <source>
        <dbReference type="Proteomes" id="UP000281975"/>
    </source>
</evidence>
<proteinExistence type="predicted"/>